<reference evidence="1 3" key="1">
    <citation type="journal article" date="2008" name="Science">
        <title>The Physcomitrella genome reveals evolutionary insights into the conquest of land by plants.</title>
        <authorList>
            <person name="Rensing S."/>
            <person name="Lang D."/>
            <person name="Zimmer A."/>
            <person name="Terry A."/>
            <person name="Salamov A."/>
            <person name="Shapiro H."/>
            <person name="Nishiyama T."/>
            <person name="Perroud P.-F."/>
            <person name="Lindquist E."/>
            <person name="Kamisugi Y."/>
            <person name="Tanahashi T."/>
            <person name="Sakakibara K."/>
            <person name="Fujita T."/>
            <person name="Oishi K."/>
            <person name="Shin-I T."/>
            <person name="Kuroki Y."/>
            <person name="Toyoda A."/>
            <person name="Suzuki Y."/>
            <person name="Hashimoto A."/>
            <person name="Yamaguchi K."/>
            <person name="Sugano A."/>
            <person name="Kohara Y."/>
            <person name="Fujiyama A."/>
            <person name="Anterola A."/>
            <person name="Aoki S."/>
            <person name="Ashton N."/>
            <person name="Barbazuk W.B."/>
            <person name="Barker E."/>
            <person name="Bennetzen J."/>
            <person name="Bezanilla M."/>
            <person name="Blankenship R."/>
            <person name="Cho S.H."/>
            <person name="Dutcher S."/>
            <person name="Estelle M."/>
            <person name="Fawcett J.A."/>
            <person name="Gundlach H."/>
            <person name="Hanada K."/>
            <person name="Heyl A."/>
            <person name="Hicks K.A."/>
            <person name="Hugh J."/>
            <person name="Lohr M."/>
            <person name="Mayer K."/>
            <person name="Melkozernov A."/>
            <person name="Murata T."/>
            <person name="Nelson D."/>
            <person name="Pils B."/>
            <person name="Prigge M."/>
            <person name="Reiss B."/>
            <person name="Renner T."/>
            <person name="Rombauts S."/>
            <person name="Rushton P."/>
            <person name="Sanderfoot A."/>
            <person name="Schween G."/>
            <person name="Shiu S.-H."/>
            <person name="Stueber K."/>
            <person name="Theodoulou F.L."/>
            <person name="Tu H."/>
            <person name="Van de Peer Y."/>
            <person name="Verrier P.J."/>
            <person name="Waters E."/>
            <person name="Wood A."/>
            <person name="Yang L."/>
            <person name="Cove D."/>
            <person name="Cuming A."/>
            <person name="Hasebe M."/>
            <person name="Lucas S."/>
            <person name="Mishler D.B."/>
            <person name="Reski R."/>
            <person name="Grigoriev I."/>
            <person name="Quatrano R.S."/>
            <person name="Boore J.L."/>
        </authorList>
    </citation>
    <scope>NUCLEOTIDE SEQUENCE [LARGE SCALE GENOMIC DNA]</scope>
    <source>
        <strain evidence="2 3">cv. Gransden 2004</strain>
    </source>
</reference>
<organism evidence="1">
    <name type="scientific">Physcomitrium patens</name>
    <name type="common">Spreading-leaved earth moss</name>
    <name type="synonym">Physcomitrella patens</name>
    <dbReference type="NCBI Taxonomy" id="3218"/>
    <lineage>
        <taxon>Eukaryota</taxon>
        <taxon>Viridiplantae</taxon>
        <taxon>Streptophyta</taxon>
        <taxon>Embryophyta</taxon>
        <taxon>Bryophyta</taxon>
        <taxon>Bryophytina</taxon>
        <taxon>Bryopsida</taxon>
        <taxon>Funariidae</taxon>
        <taxon>Funariales</taxon>
        <taxon>Funariaceae</taxon>
        <taxon>Physcomitrium</taxon>
    </lineage>
</organism>
<sequence>MVCCKFEITAGCNIVAQFPEELVQNPDYGSSFIIPKGLHRHNWEKLQTHEGMGLQKT</sequence>
<evidence type="ECO:0000313" key="3">
    <source>
        <dbReference type="Proteomes" id="UP000006727"/>
    </source>
</evidence>
<name>A0A2K1JL74_PHYPA</name>
<dbReference type="InParanoid" id="A0A2K1JL74"/>
<accession>A0A2K1JL74</accession>
<protein>
    <submittedName>
        <fullName evidence="1 2">Uncharacterized protein</fullName>
    </submittedName>
</protein>
<dbReference type="Gramene" id="Pp3c13_8651V3.1">
    <property type="protein sequence ID" value="Pp3c13_8651V3.1"/>
    <property type="gene ID" value="Pp3c13_8651"/>
</dbReference>
<dbReference type="AlphaFoldDB" id="A0A2K1JL74"/>
<gene>
    <name evidence="1" type="ORF">PHYPA_017139</name>
</gene>
<evidence type="ECO:0000313" key="1">
    <source>
        <dbReference type="EMBL" id="PNR42310.1"/>
    </source>
</evidence>
<dbReference type="EnsemblPlants" id="Pp3c13_8651V3.1">
    <property type="protein sequence ID" value="Pp3c13_8651V3.1"/>
    <property type="gene ID" value="Pp3c13_8651"/>
</dbReference>
<proteinExistence type="predicted"/>
<evidence type="ECO:0000313" key="2">
    <source>
        <dbReference type="EnsemblPlants" id="Pp3c13_8651V3.1"/>
    </source>
</evidence>
<reference evidence="1 3" key="2">
    <citation type="journal article" date="2018" name="Plant J.">
        <title>The Physcomitrella patens chromosome-scale assembly reveals moss genome structure and evolution.</title>
        <authorList>
            <person name="Lang D."/>
            <person name="Ullrich K.K."/>
            <person name="Murat F."/>
            <person name="Fuchs J."/>
            <person name="Jenkins J."/>
            <person name="Haas F.B."/>
            <person name="Piednoel M."/>
            <person name="Gundlach H."/>
            <person name="Van Bel M."/>
            <person name="Meyberg R."/>
            <person name="Vives C."/>
            <person name="Morata J."/>
            <person name="Symeonidi A."/>
            <person name="Hiss M."/>
            <person name="Muchero W."/>
            <person name="Kamisugi Y."/>
            <person name="Saleh O."/>
            <person name="Blanc G."/>
            <person name="Decker E.L."/>
            <person name="van Gessel N."/>
            <person name="Grimwood J."/>
            <person name="Hayes R.D."/>
            <person name="Graham S.W."/>
            <person name="Gunter L.E."/>
            <person name="McDaniel S.F."/>
            <person name="Hoernstein S.N.W."/>
            <person name="Larsson A."/>
            <person name="Li F.W."/>
            <person name="Perroud P.F."/>
            <person name="Phillips J."/>
            <person name="Ranjan P."/>
            <person name="Rokshar D.S."/>
            <person name="Rothfels C.J."/>
            <person name="Schneider L."/>
            <person name="Shu S."/>
            <person name="Stevenson D.W."/>
            <person name="Thummler F."/>
            <person name="Tillich M."/>
            <person name="Villarreal Aguilar J.C."/>
            <person name="Widiez T."/>
            <person name="Wong G.K."/>
            <person name="Wymore A."/>
            <person name="Zhang Y."/>
            <person name="Zimmer A.D."/>
            <person name="Quatrano R.S."/>
            <person name="Mayer K.F.X."/>
            <person name="Goodstein D."/>
            <person name="Casacuberta J.M."/>
            <person name="Vandepoele K."/>
            <person name="Reski R."/>
            <person name="Cuming A.C."/>
            <person name="Tuskan G.A."/>
            <person name="Maumus F."/>
            <person name="Salse J."/>
            <person name="Schmutz J."/>
            <person name="Rensing S.A."/>
        </authorList>
    </citation>
    <scope>NUCLEOTIDE SEQUENCE [LARGE SCALE GENOMIC DNA]</scope>
    <source>
        <strain evidence="2 3">cv. Gransden 2004</strain>
    </source>
</reference>
<dbReference type="EMBL" id="ABEU02000013">
    <property type="protein sequence ID" value="PNR42310.1"/>
    <property type="molecule type" value="Genomic_DNA"/>
</dbReference>
<keyword evidence="3" id="KW-1185">Reference proteome</keyword>
<reference evidence="2" key="3">
    <citation type="submission" date="2020-12" db="UniProtKB">
        <authorList>
            <consortium name="EnsemblPlants"/>
        </authorList>
    </citation>
    <scope>IDENTIFICATION</scope>
</reference>
<dbReference type="Proteomes" id="UP000006727">
    <property type="component" value="Chromosome 13"/>
</dbReference>